<organism evidence="1 2">
    <name type="scientific">Weizmannia acidilactici</name>
    <dbReference type="NCBI Taxonomy" id="2607726"/>
    <lineage>
        <taxon>Bacteria</taxon>
        <taxon>Bacillati</taxon>
        <taxon>Bacillota</taxon>
        <taxon>Bacilli</taxon>
        <taxon>Bacillales</taxon>
        <taxon>Bacillaceae</taxon>
        <taxon>Heyndrickxia</taxon>
    </lineage>
</organism>
<sequence length="87" mass="10108">MYNKDKNNTVVFETTLDKLKADPNVVDNNFWDKIFGTGERGLKAGTSDQFQVKFKFKDNGENQNDFQRDSIQLKWTFHASQTLGEEK</sequence>
<accession>A0A5J4JMG0</accession>
<proteinExistence type="predicted"/>
<evidence type="ECO:0000313" key="2">
    <source>
        <dbReference type="Proteomes" id="UP000391919"/>
    </source>
</evidence>
<protein>
    <submittedName>
        <fullName evidence="1">Uncharacterized protein</fullName>
    </submittedName>
</protein>
<reference evidence="1 2" key="1">
    <citation type="submission" date="2019-09" db="EMBL/GenBank/DDBJ databases">
        <title>Draft genome sequence of Bacillus sp. JC-7.</title>
        <authorList>
            <person name="Tanaka N."/>
            <person name="Shiwa Y."/>
            <person name="Fujita N."/>
            <person name="Tanasupawat S."/>
        </authorList>
    </citation>
    <scope>NUCLEOTIDE SEQUENCE [LARGE SCALE GENOMIC DNA]</scope>
    <source>
        <strain evidence="1 2">JC-7</strain>
    </source>
</reference>
<gene>
    <name evidence="1" type="ORF">BpJC7_31430</name>
</gene>
<dbReference type="EMBL" id="BKZQ01000076">
    <property type="protein sequence ID" value="GER71840.1"/>
    <property type="molecule type" value="Genomic_DNA"/>
</dbReference>
<evidence type="ECO:0000313" key="1">
    <source>
        <dbReference type="EMBL" id="GER71840.1"/>
    </source>
</evidence>
<dbReference type="AlphaFoldDB" id="A0A5J4JMG0"/>
<dbReference type="Pfam" id="PF12389">
    <property type="entry name" value="Peptidase_M73"/>
    <property type="match status" value="1"/>
</dbReference>
<name>A0A5J4JMG0_9BACI</name>
<keyword evidence="2" id="KW-1185">Reference proteome</keyword>
<dbReference type="Proteomes" id="UP000391919">
    <property type="component" value="Unassembled WGS sequence"/>
</dbReference>
<comment type="caution">
    <text evidence="1">The sequence shown here is derived from an EMBL/GenBank/DDBJ whole genome shotgun (WGS) entry which is preliminary data.</text>
</comment>
<dbReference type="InterPro" id="IPR022121">
    <property type="entry name" value="Peptidase_M73_camelysin"/>
</dbReference>